<protein>
    <submittedName>
        <fullName evidence="1">Uncharacterized protein</fullName>
    </submittedName>
</protein>
<dbReference type="RefSeq" id="WP_408085740.1">
    <property type="nucleotide sequence ID" value="NZ_JBELPZ010000016.1"/>
</dbReference>
<gene>
    <name evidence="1" type="ORF">ABS766_13615</name>
</gene>
<organism evidence="1 2">
    <name type="scientific">Flavobacterium rhizosphaerae</name>
    <dbReference type="NCBI Taxonomy" id="3163298"/>
    <lineage>
        <taxon>Bacteria</taxon>
        <taxon>Pseudomonadati</taxon>
        <taxon>Bacteroidota</taxon>
        <taxon>Flavobacteriia</taxon>
        <taxon>Flavobacteriales</taxon>
        <taxon>Flavobacteriaceae</taxon>
        <taxon>Flavobacterium</taxon>
    </lineage>
</organism>
<dbReference type="EMBL" id="JBELPZ010000016">
    <property type="protein sequence ID" value="MFL9845461.1"/>
    <property type="molecule type" value="Genomic_DNA"/>
</dbReference>
<reference evidence="1 2" key="1">
    <citation type="submission" date="2024-06" db="EMBL/GenBank/DDBJ databases">
        <authorList>
            <person name="Kaempfer P."/>
            <person name="Viver T."/>
        </authorList>
    </citation>
    <scope>NUCLEOTIDE SEQUENCE [LARGE SCALE GENOMIC DNA]</scope>
    <source>
        <strain evidence="1 2">ST-119</strain>
    </source>
</reference>
<comment type="caution">
    <text evidence="1">The sequence shown here is derived from an EMBL/GenBank/DDBJ whole genome shotgun (WGS) entry which is preliminary data.</text>
</comment>
<accession>A0ABW8Z1V4</accession>
<keyword evidence="2" id="KW-1185">Reference proteome</keyword>
<evidence type="ECO:0000313" key="2">
    <source>
        <dbReference type="Proteomes" id="UP001629156"/>
    </source>
</evidence>
<dbReference type="Proteomes" id="UP001629156">
    <property type="component" value="Unassembled WGS sequence"/>
</dbReference>
<sequence>MKISAILSGWKNYMAKSEVTETVARQRAALCAACPHSRNGKILAFIKDTLKNVEGAYCNLCGCPLSAKIRSNDICPDNKW</sequence>
<proteinExistence type="predicted"/>
<name>A0ABW8Z1V4_9FLAO</name>
<evidence type="ECO:0000313" key="1">
    <source>
        <dbReference type="EMBL" id="MFL9845461.1"/>
    </source>
</evidence>